<name>A0A835ESC7_9POAL</name>
<dbReference type="AlphaFoldDB" id="A0A835ESC7"/>
<gene>
    <name evidence="2" type="ORF">HU200_028888</name>
</gene>
<evidence type="ECO:0000313" key="2">
    <source>
        <dbReference type="EMBL" id="KAF8712055.1"/>
    </source>
</evidence>
<organism evidence="2 3">
    <name type="scientific">Digitaria exilis</name>
    <dbReference type="NCBI Taxonomy" id="1010633"/>
    <lineage>
        <taxon>Eukaryota</taxon>
        <taxon>Viridiplantae</taxon>
        <taxon>Streptophyta</taxon>
        <taxon>Embryophyta</taxon>
        <taxon>Tracheophyta</taxon>
        <taxon>Spermatophyta</taxon>
        <taxon>Magnoliopsida</taxon>
        <taxon>Liliopsida</taxon>
        <taxon>Poales</taxon>
        <taxon>Poaceae</taxon>
        <taxon>PACMAD clade</taxon>
        <taxon>Panicoideae</taxon>
        <taxon>Panicodae</taxon>
        <taxon>Paniceae</taxon>
        <taxon>Anthephorinae</taxon>
        <taxon>Digitaria</taxon>
    </lineage>
</organism>
<evidence type="ECO:0000313" key="3">
    <source>
        <dbReference type="Proteomes" id="UP000636709"/>
    </source>
</evidence>
<accession>A0A835ESC7</accession>
<feature type="region of interest" description="Disordered" evidence="1">
    <location>
        <begin position="101"/>
        <end position="133"/>
    </location>
</feature>
<keyword evidence="3" id="KW-1185">Reference proteome</keyword>
<comment type="caution">
    <text evidence="2">The sequence shown here is derived from an EMBL/GenBank/DDBJ whole genome shotgun (WGS) entry which is preliminary data.</text>
</comment>
<protein>
    <submittedName>
        <fullName evidence="2">Uncharacterized protein</fullName>
    </submittedName>
</protein>
<feature type="region of interest" description="Disordered" evidence="1">
    <location>
        <begin position="240"/>
        <end position="263"/>
    </location>
</feature>
<sequence length="345" mass="36008">MSAQGHKLPTSSRASGSPLVPPRMLLAAFTCTDGHSTNLVGGLVLGLTGVHVGSQTAALSPIHLYARCRLSTCVFAAASSPAHLHLSHSLRLCALPSGVRPPSPGGPERAAAAPWGSEAARPEPGRLRRARGKRSCIEQSNTMGTSMWPPLALSRGAAVAVAPEFFQCCMASGGEASRPCGTAAAEEASMACRVSLDSELLCPTSGFASPPVPPSVPHSSVGRCPTPLLGENIRARARGIGPFDGSTANDGEGGADWDPMWTPARPKTRLRWGQGVFDDKGSKIPLTLLLVHAKEKSRLGSEAPEKVETVFEGISVEAEMHVGRRELPSLPNAIINGAKVMVSVW</sequence>
<evidence type="ECO:0000256" key="1">
    <source>
        <dbReference type="SAM" id="MobiDB-lite"/>
    </source>
</evidence>
<dbReference type="Proteomes" id="UP000636709">
    <property type="component" value="Unassembled WGS sequence"/>
</dbReference>
<proteinExistence type="predicted"/>
<reference evidence="2" key="1">
    <citation type="submission" date="2020-07" db="EMBL/GenBank/DDBJ databases">
        <title>Genome sequence and genetic diversity analysis of an under-domesticated orphan crop, white fonio (Digitaria exilis).</title>
        <authorList>
            <person name="Bennetzen J.L."/>
            <person name="Chen S."/>
            <person name="Ma X."/>
            <person name="Wang X."/>
            <person name="Yssel A.E.J."/>
            <person name="Chaluvadi S.R."/>
            <person name="Johnson M."/>
            <person name="Gangashetty P."/>
            <person name="Hamidou F."/>
            <person name="Sanogo M.D."/>
            <person name="Zwaenepoel A."/>
            <person name="Wallace J."/>
            <person name="Van De Peer Y."/>
            <person name="Van Deynze A."/>
        </authorList>
    </citation>
    <scope>NUCLEOTIDE SEQUENCE</scope>
    <source>
        <tissue evidence="2">Leaves</tissue>
    </source>
</reference>
<dbReference type="EMBL" id="JACEFO010001746">
    <property type="protein sequence ID" value="KAF8712055.1"/>
    <property type="molecule type" value="Genomic_DNA"/>
</dbReference>